<dbReference type="KEGG" id="paur:FGL86_08720"/>
<feature type="region of interest" description="Disordered" evidence="1">
    <location>
        <begin position="17"/>
        <end position="67"/>
    </location>
</feature>
<gene>
    <name evidence="2" type="ORF">FGL86_08720</name>
</gene>
<feature type="compositionally biased region" description="Polar residues" evidence="1">
    <location>
        <begin position="45"/>
        <end position="59"/>
    </location>
</feature>
<evidence type="ECO:0000313" key="2">
    <source>
        <dbReference type="EMBL" id="QEA39149.1"/>
    </source>
</evidence>
<dbReference type="EMBL" id="CP042382">
    <property type="protein sequence ID" value="QEA39149.1"/>
    <property type="molecule type" value="Genomic_DNA"/>
</dbReference>
<proteinExistence type="predicted"/>
<name>A0A5B8SPX6_9GAMM</name>
<organism evidence="2 3">
    <name type="scientific">Pistricoccus aurantiacus</name>
    <dbReference type="NCBI Taxonomy" id="1883414"/>
    <lineage>
        <taxon>Bacteria</taxon>
        <taxon>Pseudomonadati</taxon>
        <taxon>Pseudomonadota</taxon>
        <taxon>Gammaproteobacteria</taxon>
        <taxon>Oceanospirillales</taxon>
        <taxon>Halomonadaceae</taxon>
        <taxon>Pistricoccus</taxon>
    </lineage>
</organism>
<evidence type="ECO:0000256" key="1">
    <source>
        <dbReference type="SAM" id="MobiDB-lite"/>
    </source>
</evidence>
<accession>A0A5B8SPX6</accession>
<feature type="compositionally biased region" description="Basic and acidic residues" evidence="1">
    <location>
        <begin position="28"/>
        <end position="39"/>
    </location>
</feature>
<evidence type="ECO:0000313" key="3">
    <source>
        <dbReference type="Proteomes" id="UP000321272"/>
    </source>
</evidence>
<reference evidence="2 3" key="1">
    <citation type="submission" date="2019-06" db="EMBL/GenBank/DDBJ databases">
        <title>Genome analyses of bacteria isolated from kimchi.</title>
        <authorList>
            <person name="Lee S."/>
            <person name="Ahn S."/>
            <person name="Roh S."/>
        </authorList>
    </citation>
    <scope>NUCLEOTIDE SEQUENCE [LARGE SCALE GENOMIC DNA]</scope>
    <source>
        <strain evidence="2 3">CBA4606</strain>
    </source>
</reference>
<sequence length="67" mass="7398">MSYRRLTPEEIEDLRAEMRASGQWMKAELAERRRQRAESEAGAGSTESVQSPPMSNGKASESAPGDE</sequence>
<dbReference type="Proteomes" id="UP000321272">
    <property type="component" value="Chromosome"/>
</dbReference>
<dbReference type="AlphaFoldDB" id="A0A5B8SPX6"/>
<protein>
    <submittedName>
        <fullName evidence="2">Uncharacterized protein</fullName>
    </submittedName>
</protein>
<keyword evidence="3" id="KW-1185">Reference proteome</keyword>